<dbReference type="InterPro" id="IPR006169">
    <property type="entry name" value="GTP1_OBG_dom"/>
</dbReference>
<evidence type="ECO:0000256" key="4">
    <source>
        <dbReference type="ARBA" id="ARBA00023134"/>
    </source>
</evidence>
<dbReference type="GO" id="GO:0003924">
    <property type="term" value="F:GTPase activity"/>
    <property type="evidence" value="ECO:0000318"/>
    <property type="project" value="GO_Central"/>
</dbReference>
<dbReference type="InterPro" id="IPR045086">
    <property type="entry name" value="OBG_GTPase"/>
</dbReference>
<dbReference type="PANTHER" id="PTHR11702">
    <property type="entry name" value="DEVELOPMENTALLY REGULATED GTP-BINDING PROTEIN-RELATED"/>
    <property type="match status" value="1"/>
</dbReference>
<name>A0A7M7NU35_STRPU</name>
<reference evidence="7" key="2">
    <citation type="submission" date="2021-01" db="UniProtKB">
        <authorList>
            <consortium name="EnsemblMetazoa"/>
        </authorList>
    </citation>
    <scope>IDENTIFICATION</scope>
</reference>
<dbReference type="OMA" id="VVFDWEP"/>
<evidence type="ECO:0000259" key="6">
    <source>
        <dbReference type="PROSITE" id="PS51883"/>
    </source>
</evidence>
<dbReference type="InterPro" id="IPR036726">
    <property type="entry name" value="GTP1_OBG_dom_sf"/>
</dbReference>
<keyword evidence="2" id="KW-0690">Ribosome biogenesis</keyword>
<dbReference type="InterPro" id="IPR027417">
    <property type="entry name" value="P-loop_NTPase"/>
</dbReference>
<reference evidence="8" key="1">
    <citation type="submission" date="2015-02" db="EMBL/GenBank/DDBJ databases">
        <title>Genome sequencing for Strongylocentrotus purpuratus.</title>
        <authorList>
            <person name="Murali S."/>
            <person name="Liu Y."/>
            <person name="Vee V."/>
            <person name="English A."/>
            <person name="Wang M."/>
            <person name="Skinner E."/>
            <person name="Han Y."/>
            <person name="Muzny D.M."/>
            <person name="Worley K.C."/>
            <person name="Gibbs R.A."/>
        </authorList>
    </citation>
    <scope>NUCLEOTIDE SEQUENCE</scope>
</reference>
<protein>
    <recommendedName>
        <fullName evidence="9">Mitochondrial ribosome-associated GTPase 2</fullName>
    </recommendedName>
</protein>
<dbReference type="CDD" id="cd01898">
    <property type="entry name" value="Obg"/>
    <property type="match status" value="1"/>
</dbReference>
<evidence type="ECO:0000256" key="3">
    <source>
        <dbReference type="ARBA" id="ARBA00022741"/>
    </source>
</evidence>
<dbReference type="OrthoDB" id="347018at2759"/>
<dbReference type="InterPro" id="IPR005225">
    <property type="entry name" value="Small_GTP-bd"/>
</dbReference>
<proteinExistence type="inferred from homology"/>
<dbReference type="InParanoid" id="A0A7M7NU35"/>
<dbReference type="FunFam" id="2.70.210.12:FF:000001">
    <property type="entry name" value="GTPase Obg"/>
    <property type="match status" value="1"/>
</dbReference>
<evidence type="ECO:0000313" key="7">
    <source>
        <dbReference type="EnsemblMetazoa" id="XP_030840762"/>
    </source>
</evidence>
<dbReference type="RefSeq" id="XP_030840762.1">
    <property type="nucleotide sequence ID" value="XM_030984902.1"/>
</dbReference>
<dbReference type="PROSITE" id="PS51883">
    <property type="entry name" value="OBG"/>
    <property type="match status" value="1"/>
</dbReference>
<sequence length="390" mass="43397">MATSLHYHLLPFRRLLQNMSSIQRGMSSIPPRRKKNLSEKKLSKHFVDWRRVRVAGGNGGDGCVSVRREAHVEFGGPDGGDGGNGGHVILECEQSLKSLERVLPLYRGEAGGKGKSQNRHGRNGKHNVIKVPLGTLVKENNVIIKDLENEHDMFMLAAGGEGGRGNRSFMTAQHKTPMMGTCGTPGEERVLHLELRTMAHVGLIGFPNAGKSTLLRALSRARPAVAAYPFTTLNPHVGMVIYDDMEQVAVADIPGLIRGAHQNRGLGHSFLRHIERCRCLLYVIDLSVKDPWSQLSDLRYELEQYLPGLSERPHAIVGNKMDLEESRTNLIEFQDRIRLPVIAISAQLSRNIGPLKEHIRKLYDQDIGGKHKVNQAQDEKTVQTPVNRII</sequence>
<dbReference type="Gene3D" id="3.40.50.300">
    <property type="entry name" value="P-loop containing nucleotide triphosphate hydrolases"/>
    <property type="match status" value="1"/>
</dbReference>
<dbReference type="Pfam" id="PF01926">
    <property type="entry name" value="MMR_HSR1"/>
    <property type="match status" value="1"/>
</dbReference>
<dbReference type="Proteomes" id="UP000007110">
    <property type="component" value="Unassembled WGS sequence"/>
</dbReference>
<dbReference type="PRINTS" id="PR00326">
    <property type="entry name" value="GTP1OBG"/>
</dbReference>
<dbReference type="HAMAP" id="MF_01454">
    <property type="entry name" value="GTPase_Obg"/>
    <property type="match status" value="1"/>
</dbReference>
<dbReference type="GO" id="GO:0000287">
    <property type="term" value="F:magnesium ion binding"/>
    <property type="evidence" value="ECO:0007669"/>
    <property type="project" value="InterPro"/>
</dbReference>
<dbReference type="NCBIfam" id="NF008956">
    <property type="entry name" value="PRK12299.1"/>
    <property type="match status" value="1"/>
</dbReference>
<dbReference type="PANTHER" id="PTHR11702:SF31">
    <property type="entry name" value="MITOCHONDRIAL RIBOSOME-ASSOCIATED GTPASE 2"/>
    <property type="match status" value="1"/>
</dbReference>
<dbReference type="SUPFAM" id="SSF52540">
    <property type="entry name" value="P-loop containing nucleoside triphosphate hydrolases"/>
    <property type="match status" value="1"/>
</dbReference>
<keyword evidence="3" id="KW-0547">Nucleotide-binding</keyword>
<dbReference type="AlphaFoldDB" id="A0A7M7NU35"/>
<dbReference type="Gene3D" id="2.70.210.12">
    <property type="entry name" value="GTP1/OBG domain"/>
    <property type="match status" value="1"/>
</dbReference>
<dbReference type="NCBIfam" id="TIGR02729">
    <property type="entry name" value="Obg_CgtA"/>
    <property type="match status" value="1"/>
</dbReference>
<dbReference type="Pfam" id="PF01018">
    <property type="entry name" value="GTP1_OBG"/>
    <property type="match status" value="1"/>
</dbReference>
<dbReference type="InterPro" id="IPR031167">
    <property type="entry name" value="G_OBG"/>
</dbReference>
<evidence type="ECO:0000259" key="5">
    <source>
        <dbReference type="PROSITE" id="PS51710"/>
    </source>
</evidence>
<dbReference type="FunCoup" id="A0A7M7NU35">
    <property type="interactions" value="650"/>
</dbReference>
<keyword evidence="8" id="KW-1185">Reference proteome</keyword>
<feature type="domain" description="OBG-type G" evidence="5">
    <location>
        <begin position="199"/>
        <end position="364"/>
    </location>
</feature>
<dbReference type="GO" id="GO:0042254">
    <property type="term" value="P:ribosome biogenesis"/>
    <property type="evidence" value="ECO:0007669"/>
    <property type="project" value="UniProtKB-UniRule"/>
</dbReference>
<dbReference type="InterPro" id="IPR006073">
    <property type="entry name" value="GTP-bd"/>
</dbReference>
<dbReference type="PROSITE" id="PS51710">
    <property type="entry name" value="G_OBG"/>
    <property type="match status" value="1"/>
</dbReference>
<dbReference type="GO" id="GO:0005525">
    <property type="term" value="F:GTP binding"/>
    <property type="evidence" value="ECO:0000318"/>
    <property type="project" value="GO_Central"/>
</dbReference>
<comment type="similarity">
    <text evidence="1">Belongs to the TRAFAC class OBG-HflX-like GTPase superfamily. OBG GTPase family.</text>
</comment>
<evidence type="ECO:0008006" key="9">
    <source>
        <dbReference type="Google" id="ProtNLM"/>
    </source>
</evidence>
<dbReference type="SUPFAM" id="SSF82051">
    <property type="entry name" value="Obg GTP-binding protein N-terminal domain"/>
    <property type="match status" value="1"/>
</dbReference>
<dbReference type="PIRSF" id="PIRSF002401">
    <property type="entry name" value="GTP_bd_Obg/CgtA"/>
    <property type="match status" value="1"/>
</dbReference>
<evidence type="ECO:0000256" key="1">
    <source>
        <dbReference type="ARBA" id="ARBA00007699"/>
    </source>
</evidence>
<dbReference type="EnsemblMetazoa" id="XM_030984902">
    <property type="protein sequence ID" value="XP_030840762"/>
    <property type="gene ID" value="LOC115923691"/>
</dbReference>
<accession>A0A7M7NU35</accession>
<keyword evidence="4" id="KW-0342">GTP-binding</keyword>
<dbReference type="GeneID" id="115923691"/>
<dbReference type="InterPro" id="IPR014100">
    <property type="entry name" value="GTP-bd_Obg/CgtA"/>
</dbReference>
<organism evidence="7 8">
    <name type="scientific">Strongylocentrotus purpuratus</name>
    <name type="common">Purple sea urchin</name>
    <dbReference type="NCBI Taxonomy" id="7668"/>
    <lineage>
        <taxon>Eukaryota</taxon>
        <taxon>Metazoa</taxon>
        <taxon>Echinodermata</taxon>
        <taxon>Eleutherozoa</taxon>
        <taxon>Echinozoa</taxon>
        <taxon>Echinoidea</taxon>
        <taxon>Euechinoidea</taxon>
        <taxon>Echinacea</taxon>
        <taxon>Camarodonta</taxon>
        <taxon>Echinidea</taxon>
        <taxon>Strongylocentrotidae</taxon>
        <taxon>Strongylocentrotus</taxon>
    </lineage>
</organism>
<dbReference type="KEGG" id="spu:115923691"/>
<dbReference type="GO" id="GO:0005739">
    <property type="term" value="C:mitochondrion"/>
    <property type="evidence" value="ECO:0000318"/>
    <property type="project" value="GO_Central"/>
</dbReference>
<feature type="domain" description="Obg" evidence="6">
    <location>
        <begin position="44"/>
        <end position="198"/>
    </location>
</feature>
<evidence type="ECO:0000313" key="8">
    <source>
        <dbReference type="Proteomes" id="UP000007110"/>
    </source>
</evidence>
<evidence type="ECO:0000256" key="2">
    <source>
        <dbReference type="ARBA" id="ARBA00022517"/>
    </source>
</evidence>
<dbReference type="NCBIfam" id="TIGR00231">
    <property type="entry name" value="small_GTP"/>
    <property type="match status" value="1"/>
</dbReference>